<name>A0AAD4SP35_9MAGN</name>
<gene>
    <name evidence="1" type="ORF">MKW98_007203</name>
</gene>
<dbReference type="AlphaFoldDB" id="A0AAD4SP35"/>
<dbReference type="SUPFAM" id="SSF53067">
    <property type="entry name" value="Actin-like ATPase domain"/>
    <property type="match status" value="1"/>
</dbReference>
<evidence type="ECO:0000313" key="2">
    <source>
        <dbReference type="Proteomes" id="UP001202328"/>
    </source>
</evidence>
<reference evidence="1" key="1">
    <citation type="submission" date="2022-04" db="EMBL/GenBank/DDBJ databases">
        <title>A functionally conserved STORR gene fusion in Papaver species that diverged 16.8 million years ago.</title>
        <authorList>
            <person name="Catania T."/>
        </authorList>
    </citation>
    <scope>NUCLEOTIDE SEQUENCE</scope>
    <source>
        <strain evidence="1">S-188037</strain>
    </source>
</reference>
<comment type="caution">
    <text evidence="1">The sequence shown here is derived from an EMBL/GenBank/DDBJ whole genome shotgun (WGS) entry which is preliminary data.</text>
</comment>
<sequence length="253" mass="28125">MAPSITLRSLIRRGLCTSSSTALCSKCNAQIESKGETTVTNPKKLVFDFKTSDDYKYVKRCGIRKIIESPNGDMSFVLTKTLKEMINVIIFQNKGAEERARGVKVTNVAFLIPPYINDYQKQIIMEATNDAGLFFERFITDIADNPYVNGTYVRKGEFGILIVISAVFDVPPIKEFILSGDKSVSETILCGLQKTRLYDLKQDPAMVQKIKEAVDRAMAQMSSSNLKETGIKLNLPVAAGQPDESTTITWSID</sequence>
<keyword evidence="2" id="KW-1185">Reference proteome</keyword>
<dbReference type="EMBL" id="JAJJMB010009541">
    <property type="protein sequence ID" value="KAI3913187.1"/>
    <property type="molecule type" value="Genomic_DNA"/>
</dbReference>
<dbReference type="InterPro" id="IPR043129">
    <property type="entry name" value="ATPase_NBD"/>
</dbReference>
<evidence type="ECO:0000313" key="1">
    <source>
        <dbReference type="EMBL" id="KAI3913187.1"/>
    </source>
</evidence>
<protein>
    <submittedName>
        <fullName evidence="1">Uncharacterized protein</fullName>
    </submittedName>
</protein>
<organism evidence="1 2">
    <name type="scientific">Papaver atlanticum</name>
    <dbReference type="NCBI Taxonomy" id="357466"/>
    <lineage>
        <taxon>Eukaryota</taxon>
        <taxon>Viridiplantae</taxon>
        <taxon>Streptophyta</taxon>
        <taxon>Embryophyta</taxon>
        <taxon>Tracheophyta</taxon>
        <taxon>Spermatophyta</taxon>
        <taxon>Magnoliopsida</taxon>
        <taxon>Ranunculales</taxon>
        <taxon>Papaveraceae</taxon>
        <taxon>Papaveroideae</taxon>
        <taxon>Papaver</taxon>
    </lineage>
</organism>
<accession>A0AAD4SP35</accession>
<proteinExistence type="predicted"/>
<dbReference type="Proteomes" id="UP001202328">
    <property type="component" value="Unassembled WGS sequence"/>
</dbReference>